<dbReference type="Proteomes" id="UP000271241">
    <property type="component" value="Unassembled WGS sequence"/>
</dbReference>
<name>A0A4P9XUW8_9FUNG</name>
<evidence type="ECO:0000256" key="1">
    <source>
        <dbReference type="SAM" id="MobiDB-lite"/>
    </source>
</evidence>
<keyword evidence="3" id="KW-1185">Reference proteome</keyword>
<feature type="region of interest" description="Disordered" evidence="1">
    <location>
        <begin position="136"/>
        <end position="158"/>
    </location>
</feature>
<dbReference type="EMBL" id="KZ992474">
    <property type="protein sequence ID" value="RKP10028.1"/>
    <property type="molecule type" value="Genomic_DNA"/>
</dbReference>
<gene>
    <name evidence="2" type="ORF">THASP1DRAFT_28179</name>
</gene>
<organism evidence="2 3">
    <name type="scientific">Thamnocephalis sphaerospora</name>
    <dbReference type="NCBI Taxonomy" id="78915"/>
    <lineage>
        <taxon>Eukaryota</taxon>
        <taxon>Fungi</taxon>
        <taxon>Fungi incertae sedis</taxon>
        <taxon>Zoopagomycota</taxon>
        <taxon>Zoopagomycotina</taxon>
        <taxon>Zoopagomycetes</taxon>
        <taxon>Zoopagales</taxon>
        <taxon>Sigmoideomycetaceae</taxon>
        <taxon>Thamnocephalis</taxon>
    </lineage>
</organism>
<feature type="compositionally biased region" description="Low complexity" evidence="1">
    <location>
        <begin position="140"/>
        <end position="153"/>
    </location>
</feature>
<proteinExistence type="predicted"/>
<evidence type="ECO:0000313" key="2">
    <source>
        <dbReference type="EMBL" id="RKP10028.1"/>
    </source>
</evidence>
<protein>
    <submittedName>
        <fullName evidence="2">Uncharacterized protein</fullName>
    </submittedName>
</protein>
<dbReference type="AlphaFoldDB" id="A0A4P9XUW8"/>
<accession>A0A4P9XUW8</accession>
<evidence type="ECO:0000313" key="3">
    <source>
        <dbReference type="Proteomes" id="UP000271241"/>
    </source>
</evidence>
<sequence length="294" mass="31042">MSDRISPVMDGTACGHEHSVAAQRPDILQNAELPHKCARNPSPPPGYELAPNAGAVTAESLLLAVIRELDALPTSPPLAAPADAFDDTPLDASLAAVWDAAGLASYATRLVKCGAHRLLLKVILMAACPTTAVVPRDATASSNGSGDNDGSEGAADRCVGMTNATERRGRTLELAFGALANLASWRMPARTLLTDADVRQCTLTMLARCQDAFALTEVCRLLDGLLVHLEAMDEPQQTEDASPHAAYRYALEGWSAPVRLTELIRCTCHAPLKQAALAALRGCTRVLEANTLDA</sequence>
<reference evidence="3" key="1">
    <citation type="journal article" date="2018" name="Nat. Microbiol.">
        <title>Leveraging single-cell genomics to expand the fungal tree of life.</title>
        <authorList>
            <person name="Ahrendt S.R."/>
            <person name="Quandt C.A."/>
            <person name="Ciobanu D."/>
            <person name="Clum A."/>
            <person name="Salamov A."/>
            <person name="Andreopoulos B."/>
            <person name="Cheng J.F."/>
            <person name="Woyke T."/>
            <person name="Pelin A."/>
            <person name="Henrissat B."/>
            <person name="Reynolds N.K."/>
            <person name="Benny G.L."/>
            <person name="Smith M.E."/>
            <person name="James T.Y."/>
            <person name="Grigoriev I.V."/>
        </authorList>
    </citation>
    <scope>NUCLEOTIDE SEQUENCE [LARGE SCALE GENOMIC DNA]</scope>
    <source>
        <strain evidence="3">RSA 1356</strain>
    </source>
</reference>
<dbReference type="OrthoDB" id="2156856at2759"/>